<organism evidence="2 3">
    <name type="scientific">Halarcobacter ebronensis</name>
    <dbReference type="NCBI Taxonomy" id="1462615"/>
    <lineage>
        <taxon>Bacteria</taxon>
        <taxon>Pseudomonadati</taxon>
        <taxon>Campylobacterota</taxon>
        <taxon>Epsilonproteobacteria</taxon>
        <taxon>Campylobacterales</taxon>
        <taxon>Arcobacteraceae</taxon>
        <taxon>Halarcobacter</taxon>
    </lineage>
</organism>
<protein>
    <submittedName>
        <fullName evidence="2">Uncharacterized protein</fullName>
    </submittedName>
</protein>
<keyword evidence="1" id="KW-0812">Transmembrane</keyword>
<keyword evidence="1" id="KW-1133">Transmembrane helix</keyword>
<keyword evidence="1" id="KW-0472">Membrane</keyword>
<reference evidence="2 3" key="1">
    <citation type="submission" date="2017-10" db="EMBL/GenBank/DDBJ databases">
        <title>Genomics of the genus Arcobacter.</title>
        <authorList>
            <person name="Perez-Cataluna A."/>
            <person name="Figueras M.J."/>
        </authorList>
    </citation>
    <scope>NUCLEOTIDE SEQUENCE [LARGE SCALE GENOMIC DNA]</scope>
    <source>
        <strain evidence="2 3">CECT 8993</strain>
    </source>
</reference>
<gene>
    <name evidence="2" type="ORF">CRV08_11335</name>
</gene>
<dbReference type="RefSeq" id="WP_128982188.1">
    <property type="nucleotide sequence ID" value="NZ_PDKJ01000010.1"/>
</dbReference>
<feature type="transmembrane region" description="Helical" evidence="1">
    <location>
        <begin position="15"/>
        <end position="35"/>
    </location>
</feature>
<evidence type="ECO:0000313" key="3">
    <source>
        <dbReference type="Proteomes" id="UP000290172"/>
    </source>
</evidence>
<proteinExistence type="predicted"/>
<dbReference type="Proteomes" id="UP000290172">
    <property type="component" value="Unassembled WGS sequence"/>
</dbReference>
<comment type="caution">
    <text evidence="2">The sequence shown here is derived from an EMBL/GenBank/DDBJ whole genome shotgun (WGS) entry which is preliminary data.</text>
</comment>
<sequence>MKKSEVEVRKLPKKSIITIIIMSVIIIIGFTFEVFTINLKMEEVLADLGHKHISNIKVVNKMRVEDNETRLKSTVYKVTFFDDDLKKECIGFVHRSNHGEYSKDIDCN</sequence>
<dbReference type="EMBL" id="PDKJ01000010">
    <property type="protein sequence ID" value="RXJ67177.1"/>
    <property type="molecule type" value="Genomic_DNA"/>
</dbReference>
<name>A0A4Q0YA39_9BACT</name>
<dbReference type="AlphaFoldDB" id="A0A4Q0YA39"/>
<accession>A0A4Q0YA39</accession>
<evidence type="ECO:0000313" key="2">
    <source>
        <dbReference type="EMBL" id="RXJ67177.1"/>
    </source>
</evidence>
<evidence type="ECO:0000256" key="1">
    <source>
        <dbReference type="SAM" id="Phobius"/>
    </source>
</evidence>